<feature type="compositionally biased region" description="Low complexity" evidence="1">
    <location>
        <begin position="985"/>
        <end position="995"/>
    </location>
</feature>
<dbReference type="Gene3D" id="3.80.10.10">
    <property type="entry name" value="Ribonuclease Inhibitor"/>
    <property type="match status" value="1"/>
</dbReference>
<name>D8Q4V4_SCHCM</name>
<dbReference type="InterPro" id="IPR032675">
    <property type="entry name" value="LRR_dom_sf"/>
</dbReference>
<dbReference type="GeneID" id="9596293"/>
<keyword evidence="2" id="KW-0732">Signal</keyword>
<keyword evidence="4" id="KW-1185">Reference proteome</keyword>
<evidence type="ECO:0000313" key="3">
    <source>
        <dbReference type="EMBL" id="EFI96854.1"/>
    </source>
</evidence>
<dbReference type="Proteomes" id="UP000007431">
    <property type="component" value="Unassembled WGS sequence"/>
</dbReference>
<dbReference type="AlphaFoldDB" id="D8Q4V4"/>
<evidence type="ECO:0000313" key="4">
    <source>
        <dbReference type="Proteomes" id="UP000007431"/>
    </source>
</evidence>
<feature type="chain" id="PRO_5003120536" description="F-box domain-containing protein" evidence="2">
    <location>
        <begin position="27"/>
        <end position="1033"/>
    </location>
</feature>
<accession>D8Q4V4</accession>
<reference evidence="3 4" key="1">
    <citation type="journal article" date="2010" name="Nat. Biotechnol.">
        <title>Genome sequence of the model mushroom Schizophyllum commune.</title>
        <authorList>
            <person name="Ohm R.A."/>
            <person name="de Jong J.F."/>
            <person name="Lugones L.G."/>
            <person name="Aerts A."/>
            <person name="Kothe E."/>
            <person name="Stajich J.E."/>
            <person name="de Vries R.P."/>
            <person name="Record E."/>
            <person name="Levasseur A."/>
            <person name="Baker S.E."/>
            <person name="Bartholomew K.A."/>
            <person name="Coutinho P.M."/>
            <person name="Erdmann S."/>
            <person name="Fowler T.J."/>
            <person name="Gathman A.C."/>
            <person name="Lombard V."/>
            <person name="Henrissat B."/>
            <person name="Knabe N."/>
            <person name="Kuees U."/>
            <person name="Lilly W.W."/>
            <person name="Lindquist E."/>
            <person name="Lucas S."/>
            <person name="Magnuson J.K."/>
            <person name="Piumi F."/>
            <person name="Raudaskoski M."/>
            <person name="Salamov A."/>
            <person name="Schmutz J."/>
            <person name="Schwarze F.W.M.R."/>
            <person name="vanKuyk P.A."/>
            <person name="Horton J.S."/>
            <person name="Grigoriev I.V."/>
            <person name="Woesten H.A.B."/>
        </authorList>
    </citation>
    <scope>NUCLEOTIDE SEQUENCE [LARGE SCALE GENOMIC DNA]</scope>
    <source>
        <strain evidence="4">H4-8 / FGSC 9210</strain>
    </source>
</reference>
<dbReference type="SUPFAM" id="SSF52047">
    <property type="entry name" value="RNI-like"/>
    <property type="match status" value="1"/>
</dbReference>
<organism evidence="4">
    <name type="scientific">Schizophyllum commune (strain H4-8 / FGSC 9210)</name>
    <name type="common">Split gill fungus</name>
    <dbReference type="NCBI Taxonomy" id="578458"/>
    <lineage>
        <taxon>Eukaryota</taxon>
        <taxon>Fungi</taxon>
        <taxon>Dikarya</taxon>
        <taxon>Basidiomycota</taxon>
        <taxon>Agaricomycotina</taxon>
        <taxon>Agaricomycetes</taxon>
        <taxon>Agaricomycetidae</taxon>
        <taxon>Agaricales</taxon>
        <taxon>Schizophyllaceae</taxon>
        <taxon>Schizophyllum</taxon>
    </lineage>
</organism>
<dbReference type="VEuPathDB" id="FungiDB:SCHCODRAFT_0234867"/>
<gene>
    <name evidence="3" type="ORF">SCHCODRAFT_234867</name>
</gene>
<evidence type="ECO:0008006" key="5">
    <source>
        <dbReference type="Google" id="ProtNLM"/>
    </source>
</evidence>
<evidence type="ECO:0000256" key="1">
    <source>
        <dbReference type="SAM" id="MobiDB-lite"/>
    </source>
</evidence>
<proteinExistence type="predicted"/>
<evidence type="ECO:0000256" key="2">
    <source>
        <dbReference type="SAM" id="SignalP"/>
    </source>
</evidence>
<feature type="signal peptide" evidence="2">
    <location>
        <begin position="1"/>
        <end position="26"/>
    </location>
</feature>
<dbReference type="OrthoDB" id="3101123at2759"/>
<protein>
    <recommendedName>
        <fullName evidence="5">F-box domain-containing protein</fullName>
    </recommendedName>
</protein>
<feature type="region of interest" description="Disordered" evidence="1">
    <location>
        <begin position="604"/>
        <end position="631"/>
    </location>
</feature>
<dbReference type="KEGG" id="scm:SCHCO_0234867"/>
<feature type="region of interest" description="Disordered" evidence="1">
    <location>
        <begin position="985"/>
        <end position="1033"/>
    </location>
</feature>
<dbReference type="EMBL" id="GL377306">
    <property type="protein sequence ID" value="EFI96854.1"/>
    <property type="molecule type" value="Genomic_DNA"/>
</dbReference>
<dbReference type="RefSeq" id="XP_003031757.1">
    <property type="nucleotide sequence ID" value="XM_003031711.1"/>
</dbReference>
<dbReference type="HOGENOM" id="CLU_325205_0_0_1"/>
<dbReference type="InParanoid" id="D8Q4V4"/>
<feature type="compositionally biased region" description="Polar residues" evidence="1">
    <location>
        <begin position="618"/>
        <end position="628"/>
    </location>
</feature>
<sequence length="1033" mass="113302">MPSSTTALPMATCLVFYLPCMQSADAGYEPHPMLVLKYSKTAAQAVVFAASISLPKERRISLAQAATHSRDVEISLSAAISSLHVDRNAVAVELAKILALLSPVDRVPAEILSCILEMVVYTCRSRLESGVAVANLRSVSAFWVDVVDGTPRLWTAVFTASRVRCQSHVDLDVRLSRSDPIAVELSGLGADDIAESAFRHLLGSGERWRTVVLRASWTYFTTITYSHHLPQLTSAILYLEGDAARGALRWLGRADVLNTLTLICDTSRMSGSFTLDVPAWPRLSSLTLCGLRDGTIRFLASLIKQCSSVEHLRVDALVDPVDEDVTVENVSVISMPALRTLKLDNHTSFVLAVVYAPRLQQLTLNDMDDYRFAIVDLQAMLNRPGAPPRLEELRIARVDSGLPYTSDALLQCLSRLQWLKVLDIDDFSMYTQSFGCPFLFDSLTFRWGSPVIMPALSVFYYRPSPSGMSVDMADAFRRFVASRRWPRAAGSVVAHAVTVSERLWHQCGSRTDSTTLRFRKLSVTLVALQSHVFEEGAKERGPVQFPSIASDPAIGNVDLGVNDNFYTTDPSLEIGSTMAASNPIQEVTEGTAILHMQGSLDDNSKLVDGSPVDHPASSDGTGQGTNVERSGEDIDASSHVQHTGNSIAATVFDDAAARSFMNSVHVDKESERYKAFRGDTVYGWAHVSDWAYAHGCYDNWYKITEDYSITHVGKFEPEAYREYPKIDTTLESMAPAVDDMKRVCVALGFAEGYDIVNPSRVDPHQFIFGRHPDNYQDTKDTLMSQRDTTRPVFCVTTGILRREFLSLDGELPYTNAKKARRGVAIAPFESEINRAFAFFNLAAKMPSDESFGFPCAEHGTILITTKPSSTAARSSSGPNVIRKQSGTTNKRFGVPEFTDAIPVLDGRDSSPWSTSLTFANIKAMKTYDCDLVENQLVTAVYTVSSWVAGQKEPNLSFNLNAVIVLSDPIYVLRARAVSALPVAPKMEMPTTPTKPARSGKVSLKGSGQDDISKRAASDDAEGESPSKKTKYVA</sequence>